<proteinExistence type="predicted"/>
<gene>
    <name evidence="1" type="ORF">IFM89_013609</name>
</gene>
<comment type="caution">
    <text evidence="1">The sequence shown here is derived from an EMBL/GenBank/DDBJ whole genome shotgun (WGS) entry which is preliminary data.</text>
</comment>
<dbReference type="EMBL" id="JADFTS010000002">
    <property type="protein sequence ID" value="KAF9620583.1"/>
    <property type="molecule type" value="Genomic_DNA"/>
</dbReference>
<reference evidence="1 2" key="1">
    <citation type="submission" date="2020-10" db="EMBL/GenBank/DDBJ databases">
        <title>The Coptis chinensis genome and diversification of protoberbering-type alkaloids.</title>
        <authorList>
            <person name="Wang B."/>
            <person name="Shu S."/>
            <person name="Song C."/>
            <person name="Liu Y."/>
        </authorList>
    </citation>
    <scope>NUCLEOTIDE SEQUENCE [LARGE SCALE GENOMIC DNA]</scope>
    <source>
        <strain evidence="1">HL-2020</strain>
        <tissue evidence="1">Leaf</tissue>
    </source>
</reference>
<evidence type="ECO:0000313" key="1">
    <source>
        <dbReference type="EMBL" id="KAF9620583.1"/>
    </source>
</evidence>
<name>A0A835IPR0_9MAGN</name>
<evidence type="ECO:0000313" key="2">
    <source>
        <dbReference type="Proteomes" id="UP000631114"/>
    </source>
</evidence>
<keyword evidence="2" id="KW-1185">Reference proteome</keyword>
<sequence>MWMRFFLLDGWQEFQNYRGVAEKFGKRPHKGVSPDEAVVLGVSAAVQAGSLRSIRPTMPHAHASAYWETVIDQIQEVRGTVEELE</sequence>
<accession>A0A835IPR0</accession>
<protein>
    <submittedName>
        <fullName evidence="1">Uncharacterized protein</fullName>
    </submittedName>
</protein>
<dbReference type="Proteomes" id="UP000631114">
    <property type="component" value="Unassembled WGS sequence"/>
</dbReference>
<organism evidence="1 2">
    <name type="scientific">Coptis chinensis</name>
    <dbReference type="NCBI Taxonomy" id="261450"/>
    <lineage>
        <taxon>Eukaryota</taxon>
        <taxon>Viridiplantae</taxon>
        <taxon>Streptophyta</taxon>
        <taxon>Embryophyta</taxon>
        <taxon>Tracheophyta</taxon>
        <taxon>Spermatophyta</taxon>
        <taxon>Magnoliopsida</taxon>
        <taxon>Ranunculales</taxon>
        <taxon>Ranunculaceae</taxon>
        <taxon>Coptidoideae</taxon>
        <taxon>Coptis</taxon>
    </lineage>
</organism>
<dbReference type="AlphaFoldDB" id="A0A835IPR0"/>